<keyword evidence="2" id="KW-1185">Reference proteome</keyword>
<dbReference type="AlphaFoldDB" id="A0A9N9EJ18"/>
<feature type="non-terminal residue" evidence="1">
    <location>
        <position position="1"/>
    </location>
</feature>
<accession>A0A9N9EJ18</accession>
<sequence>AVVECGILLRQRRRLKNIDWSCWGRKYMLPELFIVRFPYGENILCELRRITVHFGRFKSPISRYLKCVLSARLNWLWGGGGKWVLRTSSDETAAYTAAAAEWDRTEYAVD</sequence>
<comment type="caution">
    <text evidence="1">The sequence shown here is derived from an EMBL/GenBank/DDBJ whole genome shotgun (WGS) entry which is preliminary data.</text>
</comment>
<dbReference type="Proteomes" id="UP000789572">
    <property type="component" value="Unassembled WGS sequence"/>
</dbReference>
<organism evidence="1 2">
    <name type="scientific">Paraglomus occultum</name>
    <dbReference type="NCBI Taxonomy" id="144539"/>
    <lineage>
        <taxon>Eukaryota</taxon>
        <taxon>Fungi</taxon>
        <taxon>Fungi incertae sedis</taxon>
        <taxon>Mucoromycota</taxon>
        <taxon>Glomeromycotina</taxon>
        <taxon>Glomeromycetes</taxon>
        <taxon>Paraglomerales</taxon>
        <taxon>Paraglomeraceae</taxon>
        <taxon>Paraglomus</taxon>
    </lineage>
</organism>
<reference evidence="1" key="1">
    <citation type="submission" date="2021-06" db="EMBL/GenBank/DDBJ databases">
        <authorList>
            <person name="Kallberg Y."/>
            <person name="Tangrot J."/>
            <person name="Rosling A."/>
        </authorList>
    </citation>
    <scope>NUCLEOTIDE SEQUENCE</scope>
    <source>
        <strain evidence="1">IA702</strain>
    </source>
</reference>
<dbReference type="EMBL" id="CAJVPJ010007669">
    <property type="protein sequence ID" value="CAG8676914.1"/>
    <property type="molecule type" value="Genomic_DNA"/>
</dbReference>
<proteinExistence type="predicted"/>
<evidence type="ECO:0000313" key="1">
    <source>
        <dbReference type="EMBL" id="CAG8676914.1"/>
    </source>
</evidence>
<name>A0A9N9EJ18_9GLOM</name>
<gene>
    <name evidence="1" type="ORF">POCULU_LOCUS11283</name>
</gene>
<evidence type="ECO:0000313" key="2">
    <source>
        <dbReference type="Proteomes" id="UP000789572"/>
    </source>
</evidence>
<protein>
    <submittedName>
        <fullName evidence="1">625_t:CDS:1</fullName>
    </submittedName>
</protein>
<feature type="non-terminal residue" evidence="1">
    <location>
        <position position="110"/>
    </location>
</feature>